<keyword evidence="1" id="KW-0732">Signal</keyword>
<feature type="domain" description="Right handed beta helix" evidence="2">
    <location>
        <begin position="229"/>
        <end position="393"/>
    </location>
</feature>
<evidence type="ECO:0000256" key="1">
    <source>
        <dbReference type="SAM" id="SignalP"/>
    </source>
</evidence>
<dbReference type="InterPro" id="IPR039448">
    <property type="entry name" value="Beta_helix"/>
</dbReference>
<dbReference type="Proteomes" id="UP000777438">
    <property type="component" value="Unassembled WGS sequence"/>
</dbReference>
<keyword evidence="4" id="KW-1185">Reference proteome</keyword>
<dbReference type="InterPro" id="IPR012334">
    <property type="entry name" value="Pectin_lyas_fold"/>
</dbReference>
<name>A0A9P8W0E1_9HYPO</name>
<dbReference type="AlphaFoldDB" id="A0A9P8W0E1"/>
<dbReference type="EMBL" id="JAGPYM010000020">
    <property type="protein sequence ID" value="KAH6884418.1"/>
    <property type="molecule type" value="Genomic_DNA"/>
</dbReference>
<evidence type="ECO:0000313" key="3">
    <source>
        <dbReference type="EMBL" id="KAH6884418.1"/>
    </source>
</evidence>
<organism evidence="3 4">
    <name type="scientific">Thelonectria olida</name>
    <dbReference type="NCBI Taxonomy" id="1576542"/>
    <lineage>
        <taxon>Eukaryota</taxon>
        <taxon>Fungi</taxon>
        <taxon>Dikarya</taxon>
        <taxon>Ascomycota</taxon>
        <taxon>Pezizomycotina</taxon>
        <taxon>Sordariomycetes</taxon>
        <taxon>Hypocreomycetidae</taxon>
        <taxon>Hypocreales</taxon>
        <taxon>Nectriaceae</taxon>
        <taxon>Thelonectria</taxon>
    </lineage>
</organism>
<evidence type="ECO:0000313" key="4">
    <source>
        <dbReference type="Proteomes" id="UP000777438"/>
    </source>
</evidence>
<dbReference type="OrthoDB" id="3488255at2759"/>
<gene>
    <name evidence="3" type="ORF">B0T10DRAFT_410128</name>
</gene>
<sequence length="399" mass="42640">MKFTSTLVGLFLLRSVATSPLSDGGGLEVRGKPKCQYKDKSCCSYKDDYSPDYGYGKHYGYRHTIYVSAHKKIQSAINKASPGDKIVVAAGVYAEQLTISKDGIQLVGKGAILVPPKRAVKNKCSGLSGPKTEAGICVQGKGIKLDKFVIEHRKVLSVERPVEGVSISGFEVRNFSGPSIAILGAKNTRVSENTLTDGAKYGCLTAGSIKTLVEGNKVSHTSLAFQAIAICMDNFSDVHVKKNKVTNHGIGLCVQTNGADVHHNEVSQSCFSIFIDPGVTGAKIRHNYIGPSNPACQATTGIFIDGAVGSKVSDNVIEGQKHNGMAAGLVVIDEQCLPTDPLFGLSCLIIRRKVVSSDNLFLRNTFKDNDIDIFVNTTGKNDFKCNSCKTSSPKGLCAK</sequence>
<protein>
    <submittedName>
        <fullName evidence="3">Pectin lyase fold/virulence factor</fullName>
    </submittedName>
</protein>
<feature type="signal peptide" evidence="1">
    <location>
        <begin position="1"/>
        <end position="18"/>
    </location>
</feature>
<dbReference type="GO" id="GO:0016829">
    <property type="term" value="F:lyase activity"/>
    <property type="evidence" value="ECO:0007669"/>
    <property type="project" value="UniProtKB-KW"/>
</dbReference>
<dbReference type="SUPFAM" id="SSF51126">
    <property type="entry name" value="Pectin lyase-like"/>
    <property type="match status" value="1"/>
</dbReference>
<reference evidence="3 4" key="1">
    <citation type="journal article" date="2021" name="Nat. Commun.">
        <title>Genetic determinants of endophytism in the Arabidopsis root mycobiome.</title>
        <authorList>
            <person name="Mesny F."/>
            <person name="Miyauchi S."/>
            <person name="Thiergart T."/>
            <person name="Pickel B."/>
            <person name="Atanasova L."/>
            <person name="Karlsson M."/>
            <person name="Huettel B."/>
            <person name="Barry K.W."/>
            <person name="Haridas S."/>
            <person name="Chen C."/>
            <person name="Bauer D."/>
            <person name="Andreopoulos W."/>
            <person name="Pangilinan J."/>
            <person name="LaButti K."/>
            <person name="Riley R."/>
            <person name="Lipzen A."/>
            <person name="Clum A."/>
            <person name="Drula E."/>
            <person name="Henrissat B."/>
            <person name="Kohler A."/>
            <person name="Grigoriev I.V."/>
            <person name="Martin F.M."/>
            <person name="Hacquard S."/>
        </authorList>
    </citation>
    <scope>NUCLEOTIDE SEQUENCE [LARGE SCALE GENOMIC DNA]</scope>
    <source>
        <strain evidence="3 4">MPI-CAGE-CH-0241</strain>
    </source>
</reference>
<evidence type="ECO:0000259" key="2">
    <source>
        <dbReference type="Pfam" id="PF13229"/>
    </source>
</evidence>
<feature type="chain" id="PRO_5040213015" evidence="1">
    <location>
        <begin position="19"/>
        <end position="399"/>
    </location>
</feature>
<keyword evidence="3" id="KW-0456">Lyase</keyword>
<dbReference type="Pfam" id="PF13229">
    <property type="entry name" value="Beta_helix"/>
    <property type="match status" value="1"/>
</dbReference>
<accession>A0A9P8W0E1</accession>
<proteinExistence type="predicted"/>
<comment type="caution">
    <text evidence="3">The sequence shown here is derived from an EMBL/GenBank/DDBJ whole genome shotgun (WGS) entry which is preliminary data.</text>
</comment>
<dbReference type="InterPro" id="IPR011050">
    <property type="entry name" value="Pectin_lyase_fold/virulence"/>
</dbReference>
<dbReference type="Gene3D" id="2.160.20.10">
    <property type="entry name" value="Single-stranded right-handed beta-helix, Pectin lyase-like"/>
    <property type="match status" value="1"/>
</dbReference>